<dbReference type="InterPro" id="IPR047216">
    <property type="entry name" value="Endonuclease_DUF559_bact"/>
</dbReference>
<name>A0A4R7Q8L5_9FLAO</name>
<comment type="caution">
    <text evidence="2">The sequence shown here is derived from an EMBL/GenBank/DDBJ whole genome shotgun (WGS) entry which is preliminary data.</text>
</comment>
<dbReference type="SUPFAM" id="SSF52980">
    <property type="entry name" value="Restriction endonuclease-like"/>
    <property type="match status" value="1"/>
</dbReference>
<reference evidence="2 3" key="1">
    <citation type="submission" date="2019-03" db="EMBL/GenBank/DDBJ databases">
        <title>Genomic Encyclopedia of Archaeal and Bacterial Type Strains, Phase II (KMG-II): from individual species to whole genera.</title>
        <authorList>
            <person name="Goeker M."/>
        </authorList>
    </citation>
    <scope>NUCLEOTIDE SEQUENCE [LARGE SCALE GENOMIC DNA]</scope>
    <source>
        <strain evidence="2 3">DSM 28135</strain>
    </source>
</reference>
<protein>
    <submittedName>
        <fullName evidence="2">Uncharacterized protein DUF559</fullName>
    </submittedName>
</protein>
<accession>A0A4R7Q8L5</accession>
<dbReference type="PANTHER" id="PTHR38590:SF1">
    <property type="entry name" value="BLL0828 PROTEIN"/>
    <property type="match status" value="1"/>
</dbReference>
<organism evidence="2 3">
    <name type="scientific">Gelidibacter sediminis</name>
    <dbReference type="NCBI Taxonomy" id="1608710"/>
    <lineage>
        <taxon>Bacteria</taxon>
        <taxon>Pseudomonadati</taxon>
        <taxon>Bacteroidota</taxon>
        <taxon>Flavobacteriia</taxon>
        <taxon>Flavobacteriales</taxon>
        <taxon>Flavobacteriaceae</taxon>
        <taxon>Gelidibacter</taxon>
    </lineage>
</organism>
<dbReference type="Proteomes" id="UP000294689">
    <property type="component" value="Unassembled WGS sequence"/>
</dbReference>
<proteinExistence type="predicted"/>
<evidence type="ECO:0000313" key="3">
    <source>
        <dbReference type="Proteomes" id="UP000294689"/>
    </source>
</evidence>
<dbReference type="RefSeq" id="WP_317128555.1">
    <property type="nucleotide sequence ID" value="NZ_SOBW01000007.1"/>
</dbReference>
<dbReference type="InterPro" id="IPR011335">
    <property type="entry name" value="Restrct_endonuc-II-like"/>
</dbReference>
<feature type="domain" description="DUF559" evidence="1">
    <location>
        <begin position="12"/>
        <end position="74"/>
    </location>
</feature>
<keyword evidence="3" id="KW-1185">Reference proteome</keyword>
<dbReference type="EMBL" id="SOBW01000007">
    <property type="protein sequence ID" value="TDU43332.1"/>
    <property type="molecule type" value="Genomic_DNA"/>
</dbReference>
<sequence>MKSSIHNRKYLLERRKELKNNATSAKATLWEHLQGSKLEGRKFRRQHNIENYIVDFYCASERLIIELDGAVHLDFAIQNYD</sequence>
<dbReference type="AlphaFoldDB" id="A0A4R7Q8L5"/>
<dbReference type="Gene3D" id="3.40.960.10">
    <property type="entry name" value="VSR Endonuclease"/>
    <property type="match status" value="1"/>
</dbReference>
<dbReference type="Pfam" id="PF04480">
    <property type="entry name" value="DUF559"/>
    <property type="match status" value="1"/>
</dbReference>
<dbReference type="PANTHER" id="PTHR38590">
    <property type="entry name" value="BLL0828 PROTEIN"/>
    <property type="match status" value="1"/>
</dbReference>
<gene>
    <name evidence="2" type="ORF">BXY82_0743</name>
</gene>
<evidence type="ECO:0000313" key="2">
    <source>
        <dbReference type="EMBL" id="TDU43332.1"/>
    </source>
</evidence>
<dbReference type="InterPro" id="IPR007569">
    <property type="entry name" value="DUF559"/>
</dbReference>
<evidence type="ECO:0000259" key="1">
    <source>
        <dbReference type="Pfam" id="PF04480"/>
    </source>
</evidence>